<dbReference type="AlphaFoldDB" id="A0A6A5GCP3"/>
<dbReference type="Proteomes" id="UP000483820">
    <property type="component" value="Chromosome V"/>
</dbReference>
<feature type="transmembrane region" description="Helical" evidence="1">
    <location>
        <begin position="78"/>
        <end position="101"/>
    </location>
</feature>
<dbReference type="GeneID" id="9839399"/>
<keyword evidence="1" id="KW-0812">Transmembrane</keyword>
<dbReference type="RefSeq" id="XP_053581767.1">
    <property type="nucleotide sequence ID" value="XM_053732854.1"/>
</dbReference>
<keyword evidence="1" id="KW-1133">Transmembrane helix</keyword>
<reference evidence="2 3" key="1">
    <citation type="submission" date="2019-12" db="EMBL/GenBank/DDBJ databases">
        <title>Chromosome-level assembly of the Caenorhabditis remanei genome.</title>
        <authorList>
            <person name="Teterina A.A."/>
            <person name="Willis J.H."/>
            <person name="Phillips P.C."/>
        </authorList>
    </citation>
    <scope>NUCLEOTIDE SEQUENCE [LARGE SCALE GENOMIC DNA]</scope>
    <source>
        <strain evidence="2 3">PX506</strain>
        <tissue evidence="2">Whole organism</tissue>
    </source>
</reference>
<feature type="transmembrane region" description="Helical" evidence="1">
    <location>
        <begin position="40"/>
        <end position="66"/>
    </location>
</feature>
<protein>
    <submittedName>
        <fullName evidence="2">Uncharacterized protein</fullName>
    </submittedName>
</protein>
<dbReference type="CTD" id="9839399"/>
<feature type="transmembrane region" description="Helical" evidence="1">
    <location>
        <begin position="220"/>
        <end position="241"/>
    </location>
</feature>
<dbReference type="InterPro" id="IPR019420">
    <property type="entry name" value="7TM_GPCR_serpentine_rcpt_Srbc"/>
</dbReference>
<gene>
    <name evidence="2" type="ORF">GCK72_019039</name>
</gene>
<feature type="transmembrane region" description="Helical" evidence="1">
    <location>
        <begin position="188"/>
        <end position="208"/>
    </location>
</feature>
<evidence type="ECO:0000313" key="3">
    <source>
        <dbReference type="Proteomes" id="UP000483820"/>
    </source>
</evidence>
<evidence type="ECO:0000313" key="2">
    <source>
        <dbReference type="EMBL" id="KAF1752484.1"/>
    </source>
</evidence>
<comment type="caution">
    <text evidence="2">The sequence shown here is derived from an EMBL/GenBank/DDBJ whole genome shotgun (WGS) entry which is preliminary data.</text>
</comment>
<feature type="transmembrane region" description="Helical" evidence="1">
    <location>
        <begin position="6"/>
        <end position="28"/>
    </location>
</feature>
<feature type="transmembrane region" description="Helical" evidence="1">
    <location>
        <begin position="135"/>
        <end position="155"/>
    </location>
</feature>
<dbReference type="PANTHER" id="PTHR10664:SF35">
    <property type="entry name" value="SERPENTINE RECEPTOR, CLASS BC (CLASS B-LIKE)"/>
    <property type="match status" value="1"/>
</dbReference>
<dbReference type="PANTHER" id="PTHR10664">
    <property type="entry name" value="SERPENTINE RECEPTOR-C.ELEGANS"/>
    <property type="match status" value="1"/>
</dbReference>
<evidence type="ECO:0000256" key="1">
    <source>
        <dbReference type="SAM" id="Phobius"/>
    </source>
</evidence>
<organism evidence="2 3">
    <name type="scientific">Caenorhabditis remanei</name>
    <name type="common">Caenorhabditis vulgaris</name>
    <dbReference type="NCBI Taxonomy" id="31234"/>
    <lineage>
        <taxon>Eukaryota</taxon>
        <taxon>Metazoa</taxon>
        <taxon>Ecdysozoa</taxon>
        <taxon>Nematoda</taxon>
        <taxon>Chromadorea</taxon>
        <taxon>Rhabditida</taxon>
        <taxon>Rhabditina</taxon>
        <taxon>Rhabditomorpha</taxon>
        <taxon>Rhabditoidea</taxon>
        <taxon>Rhabditidae</taxon>
        <taxon>Peloderinae</taxon>
        <taxon>Caenorhabditis</taxon>
    </lineage>
</organism>
<keyword evidence="1" id="KW-0472">Membrane</keyword>
<proteinExistence type="predicted"/>
<name>A0A6A5GCP3_CAERE</name>
<dbReference type="EMBL" id="WUAV01000005">
    <property type="protein sequence ID" value="KAF1752484.1"/>
    <property type="molecule type" value="Genomic_DNA"/>
</dbReference>
<sequence>MNSSAFIVTLIGTIASVFVVLLNAFLLFSTRKKKHDIPLFYFRFYIDVFFGLSYFLYSFFILGFALYENAFFISNSALFWLGLPFSNASAARTFLILLVVLDRLLIVSVPNIVTPFQATSVPIKYHNIRPSVPNFFILILPILFTGVEDFVIFVICGMNSHSIPDTCVAFPCTLNSCGYSWWTSYKSVIFPIIIVFTVILCVKLIIFSKRLKNSVAATRANRLALIDAFVIFIFDCIPSFLANQFPNSPLVEYTSTGPVTAMLKQVGRTIESIIFVELLVRRSSKVEDSKKKSSQPVFTLAKH</sequence>
<accession>A0A6A5GCP3</accession>
<dbReference type="KEGG" id="crq:GCK72_019039"/>
<dbReference type="Pfam" id="PF10316">
    <property type="entry name" value="7TM_GPCR_Srbc"/>
    <property type="match status" value="1"/>
</dbReference>